<dbReference type="AlphaFoldDB" id="A0A068Y467"/>
<protein>
    <submittedName>
        <fullName evidence="4">Trypsin inhibitor</fullName>
    </submittedName>
</protein>
<dbReference type="InterPro" id="IPR002223">
    <property type="entry name" value="Kunitz_BPTI"/>
</dbReference>
<dbReference type="OrthoDB" id="4473401at2759"/>
<keyword evidence="2" id="KW-0812">Transmembrane</keyword>
<evidence type="ECO:0000313" key="5">
    <source>
        <dbReference type="Proteomes" id="UP000017246"/>
    </source>
</evidence>
<dbReference type="Proteomes" id="UP000017246">
    <property type="component" value="Unassembled WGS sequence"/>
</dbReference>
<dbReference type="PROSITE" id="PS50279">
    <property type="entry name" value="BPTI_KUNITZ_2"/>
    <property type="match status" value="1"/>
</dbReference>
<dbReference type="GO" id="GO:0004867">
    <property type="term" value="F:serine-type endopeptidase inhibitor activity"/>
    <property type="evidence" value="ECO:0007669"/>
    <property type="project" value="InterPro"/>
</dbReference>
<keyword evidence="2" id="KW-0472">Membrane</keyword>
<reference evidence="4" key="2">
    <citation type="submission" date="2015-11" db="EMBL/GenBank/DDBJ databases">
        <authorList>
            <person name="Zhang Y."/>
            <person name="Guo Z."/>
        </authorList>
    </citation>
    <scope>NUCLEOTIDE SEQUENCE</scope>
</reference>
<dbReference type="STRING" id="6211.A0A068Y467"/>
<dbReference type="EMBL" id="LN902847">
    <property type="protein sequence ID" value="CDS36963.1"/>
    <property type="molecule type" value="Genomic_DNA"/>
</dbReference>
<keyword evidence="1" id="KW-1015">Disulfide bond</keyword>
<dbReference type="eggNOG" id="KOG3539">
    <property type="taxonomic scope" value="Eukaryota"/>
</dbReference>
<dbReference type="SUPFAM" id="SSF57362">
    <property type="entry name" value="BPTI-like"/>
    <property type="match status" value="1"/>
</dbReference>
<dbReference type="Pfam" id="PF00014">
    <property type="entry name" value="Kunitz_BPTI"/>
    <property type="match status" value="1"/>
</dbReference>
<keyword evidence="5" id="KW-1185">Reference proteome</keyword>
<organism evidence="4 5">
    <name type="scientific">Echinococcus multilocularis</name>
    <name type="common">Fox tapeworm</name>
    <dbReference type="NCBI Taxonomy" id="6211"/>
    <lineage>
        <taxon>Eukaryota</taxon>
        <taxon>Metazoa</taxon>
        <taxon>Spiralia</taxon>
        <taxon>Lophotrochozoa</taxon>
        <taxon>Platyhelminthes</taxon>
        <taxon>Cestoda</taxon>
        <taxon>Eucestoda</taxon>
        <taxon>Cyclophyllidea</taxon>
        <taxon>Taeniidae</taxon>
        <taxon>Echinococcus</taxon>
    </lineage>
</organism>
<name>A0A068Y467_ECHMU</name>
<dbReference type="SMART" id="SM00131">
    <property type="entry name" value="KU"/>
    <property type="match status" value="1"/>
</dbReference>
<dbReference type="PROSITE" id="PS00280">
    <property type="entry name" value="BPTI_KUNITZ_1"/>
    <property type="match status" value="1"/>
</dbReference>
<dbReference type="InterPro" id="IPR020901">
    <property type="entry name" value="Prtase_inh_Kunz-CS"/>
</dbReference>
<gene>
    <name evidence="4" type="ORF">EmuJ_000419200</name>
</gene>
<sequence>MFRTLHASLSIIFFAFFVASMLNLGCCRGKMSYINRCNLPISSGRCRGYFLRYGYDSKTDECRRFVYGGCRGNRNNFFTYKECMKRCYLRFK</sequence>
<proteinExistence type="predicted"/>
<dbReference type="OMA" id="FTYKECM"/>
<accession>A0A068Y467</accession>
<dbReference type="CDD" id="cd00109">
    <property type="entry name" value="Kunitz-type"/>
    <property type="match status" value="1"/>
</dbReference>
<dbReference type="InterPro" id="IPR050098">
    <property type="entry name" value="TFPI/VKTCI-like"/>
</dbReference>
<evidence type="ECO:0000259" key="3">
    <source>
        <dbReference type="PROSITE" id="PS50279"/>
    </source>
</evidence>
<dbReference type="PRINTS" id="PR00759">
    <property type="entry name" value="BASICPTASE"/>
</dbReference>
<feature type="transmembrane region" description="Helical" evidence="2">
    <location>
        <begin position="6"/>
        <end position="26"/>
    </location>
</feature>
<dbReference type="InterPro" id="IPR036880">
    <property type="entry name" value="Kunitz_BPTI_sf"/>
</dbReference>
<dbReference type="Gene3D" id="4.10.410.10">
    <property type="entry name" value="Pancreatic trypsin inhibitor Kunitz domain"/>
    <property type="match status" value="1"/>
</dbReference>
<dbReference type="FunFam" id="4.10.410.10:FF:000020">
    <property type="entry name" value="Collagen, type VI, alpha 3"/>
    <property type="match status" value="1"/>
</dbReference>
<dbReference type="SMR" id="A0A068Y467"/>
<reference evidence="4" key="1">
    <citation type="journal article" date="2013" name="Nature">
        <title>The genomes of four tapeworm species reveal adaptations to parasitism.</title>
        <authorList>
            <person name="Tsai I.J."/>
            <person name="Zarowiecki M."/>
            <person name="Holroyd N."/>
            <person name="Garciarrubio A."/>
            <person name="Sanchez-Flores A."/>
            <person name="Brooks K.L."/>
            <person name="Tracey A."/>
            <person name="Bobes R.J."/>
            <person name="Fragoso G."/>
            <person name="Sciutto E."/>
            <person name="Aslett M."/>
            <person name="Beasley H."/>
            <person name="Bennett H.M."/>
            <person name="Cai J."/>
            <person name="Camicia F."/>
            <person name="Clark R."/>
            <person name="Cucher M."/>
            <person name="De Silva N."/>
            <person name="Day T.A."/>
            <person name="Deplazes P."/>
            <person name="Estrada K."/>
            <person name="Fernandez C."/>
            <person name="Holland P.W."/>
            <person name="Hou J."/>
            <person name="Hu S."/>
            <person name="Huckvale T."/>
            <person name="Hung S.S."/>
            <person name="Kamenetzky L."/>
            <person name="Keane J.A."/>
            <person name="Kiss F."/>
            <person name="Koziol U."/>
            <person name="Lambert O."/>
            <person name="Liu K."/>
            <person name="Luo X."/>
            <person name="Luo Y."/>
            <person name="Macchiaroli N."/>
            <person name="Nichol S."/>
            <person name="Paps J."/>
            <person name="Parkinson J."/>
            <person name="Pouchkina-Stantcheva N."/>
            <person name="Riddiford N."/>
            <person name="Rosenzvit M."/>
            <person name="Salinas G."/>
            <person name="Wasmuth J.D."/>
            <person name="Zamanian M."/>
            <person name="Zheng Y."/>
            <person name="Cai X."/>
            <person name="Soberon X."/>
            <person name="Olson P.D."/>
            <person name="Laclette J.P."/>
            <person name="Brehm K."/>
            <person name="Berriman M."/>
            <person name="Garciarrubio A."/>
            <person name="Bobes R.J."/>
            <person name="Fragoso G."/>
            <person name="Sanchez-Flores A."/>
            <person name="Estrada K."/>
            <person name="Cevallos M.A."/>
            <person name="Morett E."/>
            <person name="Gonzalez V."/>
            <person name="Portillo T."/>
            <person name="Ochoa-Leyva A."/>
            <person name="Jose M.V."/>
            <person name="Sciutto E."/>
            <person name="Landa A."/>
            <person name="Jimenez L."/>
            <person name="Valdes V."/>
            <person name="Carrero J.C."/>
            <person name="Larralde C."/>
            <person name="Morales-Montor J."/>
            <person name="Limon-Lason J."/>
            <person name="Soberon X."/>
            <person name="Laclette J.P."/>
        </authorList>
    </citation>
    <scope>NUCLEOTIDE SEQUENCE [LARGE SCALE GENOMIC DNA]</scope>
</reference>
<dbReference type="GO" id="GO:0005615">
    <property type="term" value="C:extracellular space"/>
    <property type="evidence" value="ECO:0007669"/>
    <property type="project" value="TreeGrafter"/>
</dbReference>
<dbReference type="PANTHER" id="PTHR10083">
    <property type="entry name" value="KUNITZ-TYPE PROTEASE INHIBITOR-RELATED"/>
    <property type="match status" value="1"/>
</dbReference>
<feature type="domain" description="BPTI/Kunitz inhibitor" evidence="3">
    <location>
        <begin position="37"/>
        <end position="87"/>
    </location>
</feature>
<evidence type="ECO:0000313" key="4">
    <source>
        <dbReference type="EMBL" id="CDS36963.1"/>
    </source>
</evidence>
<evidence type="ECO:0000256" key="1">
    <source>
        <dbReference type="ARBA" id="ARBA00023157"/>
    </source>
</evidence>
<dbReference type="PANTHER" id="PTHR10083:SF373">
    <property type="entry name" value="SERINE PEPTIDASE INHIBITOR, KUNITZ TYPE, 2"/>
    <property type="match status" value="1"/>
</dbReference>
<evidence type="ECO:0000256" key="2">
    <source>
        <dbReference type="SAM" id="Phobius"/>
    </source>
</evidence>
<keyword evidence="2" id="KW-1133">Transmembrane helix</keyword>